<dbReference type="OrthoDB" id="388216at2759"/>
<organism evidence="1 2">
    <name type="scientific">Plasmodium vivax Mauritania I</name>
    <dbReference type="NCBI Taxonomy" id="1035515"/>
    <lineage>
        <taxon>Eukaryota</taxon>
        <taxon>Sar</taxon>
        <taxon>Alveolata</taxon>
        <taxon>Apicomplexa</taxon>
        <taxon>Aconoidasida</taxon>
        <taxon>Haemosporida</taxon>
        <taxon>Plasmodiidae</taxon>
        <taxon>Plasmodium</taxon>
        <taxon>Plasmodium (Plasmodium)</taxon>
    </lineage>
</organism>
<dbReference type="Proteomes" id="UP000053776">
    <property type="component" value="Unassembled WGS sequence"/>
</dbReference>
<dbReference type="AlphaFoldDB" id="A0A0J9TIZ7"/>
<accession>A0A0J9TIZ7</accession>
<dbReference type="EMBL" id="KQ234996">
    <property type="protein sequence ID" value="KMZ95189.1"/>
    <property type="molecule type" value="Genomic_DNA"/>
</dbReference>
<evidence type="ECO:0000313" key="2">
    <source>
        <dbReference type="Proteomes" id="UP000053776"/>
    </source>
</evidence>
<name>A0A0J9TIZ7_PLAVI</name>
<proteinExistence type="predicted"/>
<evidence type="ECO:0008006" key="3">
    <source>
        <dbReference type="Google" id="ProtNLM"/>
    </source>
</evidence>
<sequence length="320" mass="36396">MNIWKHLNCCVITENYLKSIEEKNKVTLKNIGCSLECGYSFLTATPKNTLTDLCDYLNLWLDLQKSIHVNNNYNVNKEDWKIVEDMWTRLKEKQDVSSQCKREHEEKDISDYSKRIELMSYCINRDYFKRLCQSSGVSPIYKAQRCKEFSDFTHDNYKKLINGIECIDNKSGIKDYKYHISDECTLYNIPKTFPKCDEKTQTIVDVDKSKKNIKKCESTANVRDSHPGFDSDTVAVALVPDALNVDQAVSIDGQVLSTNHQAVSDGDQTISEGIPFDSMRLAPLSSTDASLTDIGPSKPIYYAGLSVSGVFFTSMVLYKV</sequence>
<evidence type="ECO:0000313" key="1">
    <source>
        <dbReference type="EMBL" id="KMZ95189.1"/>
    </source>
</evidence>
<gene>
    <name evidence="1" type="ORF">PVMG_05107</name>
</gene>
<protein>
    <recommendedName>
        <fullName evidence="3">VIR protein</fullName>
    </recommendedName>
</protein>
<reference evidence="1 2" key="1">
    <citation type="submission" date="2011-08" db="EMBL/GenBank/DDBJ databases">
        <title>The Genome Sequence of Plasmodium vivax Mauritania I.</title>
        <authorList>
            <consortium name="The Broad Institute Genome Sequencing Platform"/>
            <consortium name="The Broad Institute Genome Sequencing Center for Infectious Disease"/>
            <person name="Neafsey D."/>
            <person name="Carlton J."/>
            <person name="Barnwell J."/>
            <person name="Collins W."/>
            <person name="Escalante A."/>
            <person name="Mullikin J."/>
            <person name="Saul A."/>
            <person name="Guigo R."/>
            <person name="Camara F."/>
            <person name="Young S.K."/>
            <person name="Zeng Q."/>
            <person name="Gargeya S."/>
            <person name="Fitzgerald M."/>
            <person name="Haas B."/>
            <person name="Abouelleil A."/>
            <person name="Alvarado L."/>
            <person name="Arachchi H.M."/>
            <person name="Berlin A."/>
            <person name="Brown A."/>
            <person name="Chapman S.B."/>
            <person name="Chen Z."/>
            <person name="Dunbar C."/>
            <person name="Freedman E."/>
            <person name="Gearin G."/>
            <person name="Gellesch M."/>
            <person name="Goldberg J."/>
            <person name="Griggs A."/>
            <person name="Gujja S."/>
            <person name="Heiman D."/>
            <person name="Howarth C."/>
            <person name="Larson L."/>
            <person name="Lui A."/>
            <person name="MacDonald P.J.P."/>
            <person name="Montmayeur A."/>
            <person name="Murphy C."/>
            <person name="Neiman D."/>
            <person name="Pearson M."/>
            <person name="Priest M."/>
            <person name="Roberts A."/>
            <person name="Saif S."/>
            <person name="Shea T."/>
            <person name="Shenoy N."/>
            <person name="Sisk P."/>
            <person name="Stolte C."/>
            <person name="Sykes S."/>
            <person name="Wortman J."/>
            <person name="Nusbaum C."/>
            <person name="Birren B."/>
        </authorList>
    </citation>
    <scope>NUCLEOTIDE SEQUENCE [LARGE SCALE GENOMIC DNA]</scope>
    <source>
        <strain evidence="1 2">Mauritania I</strain>
    </source>
</reference>